<reference evidence="1 2" key="1">
    <citation type="journal article" date="2019" name="Nat. Plants">
        <title>Genome sequencing of Musa balbisiana reveals subgenome evolution and function divergence in polyploid bananas.</title>
        <authorList>
            <person name="Yao X."/>
        </authorList>
    </citation>
    <scope>NUCLEOTIDE SEQUENCE [LARGE SCALE GENOMIC DNA]</scope>
    <source>
        <strain evidence="2">cv. DH-PKW</strain>
        <tissue evidence="1">Leaves</tissue>
    </source>
</reference>
<dbReference type="AlphaFoldDB" id="A0A4S8KCT7"/>
<proteinExistence type="predicted"/>
<keyword evidence="2" id="KW-1185">Reference proteome</keyword>
<organism evidence="1 2">
    <name type="scientific">Musa balbisiana</name>
    <name type="common">Banana</name>
    <dbReference type="NCBI Taxonomy" id="52838"/>
    <lineage>
        <taxon>Eukaryota</taxon>
        <taxon>Viridiplantae</taxon>
        <taxon>Streptophyta</taxon>
        <taxon>Embryophyta</taxon>
        <taxon>Tracheophyta</taxon>
        <taxon>Spermatophyta</taxon>
        <taxon>Magnoliopsida</taxon>
        <taxon>Liliopsida</taxon>
        <taxon>Zingiberales</taxon>
        <taxon>Musaceae</taxon>
        <taxon>Musa</taxon>
    </lineage>
</organism>
<name>A0A4S8KCT7_MUSBA</name>
<dbReference type="EMBL" id="PYDT01000001">
    <property type="protein sequence ID" value="THU72963.1"/>
    <property type="molecule type" value="Genomic_DNA"/>
</dbReference>
<evidence type="ECO:0000313" key="1">
    <source>
        <dbReference type="EMBL" id="THU72963.1"/>
    </source>
</evidence>
<protein>
    <submittedName>
        <fullName evidence="1">Uncharacterized protein</fullName>
    </submittedName>
</protein>
<comment type="caution">
    <text evidence="1">The sequence shown here is derived from an EMBL/GenBank/DDBJ whole genome shotgun (WGS) entry which is preliminary data.</text>
</comment>
<sequence>MSRVCTCVVTVLDGNLKTRNEFIQTGVYGFSPNITAEEATFMELIRFFGLGRKKENPESGHPGLRMPLLLRHDVPDEAARARQFPHPRTYTKMMRAKQPTSRNILALKHGKVIPIRVLALPTVHREGQVLILDIARLHAVTRELGGVHGHGAVRAREGQEGVGSDHAGAVGVDGPRDPAVGGLQRPVGDVDRAIGRVVVPVEGGIEVGERAAGVVQLVAGERVVDTALRCAVVQRRQEQAQEDDCWLHGGGPDCRDASSFSSRRIREEMGRELQESYSLSPENVSLTQLCAAQWCNADKNRPRKMTAGFMAEDQIAGMLPRFLLGVSEKRWWNGEREGRVSFIKKDERDDRDEGRGGGVSLPICLLLFRVITSFNYIPFKTPLPFPPYLVHLHTSCTVYDGDFCGDAGLRKTDGSLTRSED</sequence>
<evidence type="ECO:0000313" key="2">
    <source>
        <dbReference type="Proteomes" id="UP000317650"/>
    </source>
</evidence>
<accession>A0A4S8KCT7</accession>
<dbReference type="Proteomes" id="UP000317650">
    <property type="component" value="Chromosome 4"/>
</dbReference>
<gene>
    <name evidence="1" type="ORF">C4D60_Mb04t17770</name>
</gene>